<dbReference type="NCBIfam" id="TIGR02537">
    <property type="entry name" value="arch_flag_Nterm"/>
    <property type="match status" value="1"/>
</dbReference>
<evidence type="ECO:0000256" key="2">
    <source>
        <dbReference type="ARBA" id="ARBA00010256"/>
    </source>
</evidence>
<dbReference type="InterPro" id="IPR013373">
    <property type="entry name" value="Flagellin/pilin_N_arc"/>
</dbReference>
<evidence type="ECO:0000313" key="7">
    <source>
        <dbReference type="Proteomes" id="UP001597034"/>
    </source>
</evidence>
<dbReference type="Pfam" id="PF01917">
    <property type="entry name" value="Flagellin_arch-type"/>
    <property type="match status" value="1"/>
</dbReference>
<dbReference type="PANTHER" id="PTHR35903:SF1">
    <property type="entry name" value="FLAGELLIN B1"/>
    <property type="match status" value="1"/>
</dbReference>
<evidence type="ECO:0000256" key="1">
    <source>
        <dbReference type="ARBA" id="ARBA00004618"/>
    </source>
</evidence>
<comment type="function">
    <text evidence="4">Flagellin is the subunit protein which polymerizes to form the filaments of archaeal flagella.</text>
</comment>
<dbReference type="RefSeq" id="WP_256399401.1">
    <property type="nucleotide sequence ID" value="NZ_JANHJR010000002.1"/>
</dbReference>
<feature type="transmembrane region" description="Helical" evidence="5">
    <location>
        <begin position="12"/>
        <end position="37"/>
    </location>
</feature>
<name>A0ABD6DF80_9EURY</name>
<reference evidence="6 7" key="1">
    <citation type="journal article" date="2019" name="Int. J. Syst. Evol. Microbiol.">
        <title>The Global Catalogue of Microorganisms (GCM) 10K type strain sequencing project: providing services to taxonomists for standard genome sequencing and annotation.</title>
        <authorList>
            <consortium name="The Broad Institute Genomics Platform"/>
            <consortium name="The Broad Institute Genome Sequencing Center for Infectious Disease"/>
            <person name="Wu L."/>
            <person name="Ma J."/>
        </authorList>
    </citation>
    <scope>NUCLEOTIDE SEQUENCE [LARGE SCALE GENOMIC DNA]</scope>
    <source>
        <strain evidence="6 7">CGMCC 1.10390</strain>
    </source>
</reference>
<dbReference type="InterPro" id="IPR002774">
    <property type="entry name" value="Flagellin_arc-type"/>
</dbReference>
<accession>A0ABD6DF80</accession>
<keyword evidence="5" id="KW-1133">Transmembrane helix</keyword>
<evidence type="ECO:0000313" key="6">
    <source>
        <dbReference type="EMBL" id="MFD1644118.1"/>
    </source>
</evidence>
<evidence type="ECO:0000256" key="3">
    <source>
        <dbReference type="ARBA" id="ARBA00022440"/>
    </source>
</evidence>
<dbReference type="EMBL" id="JBHUDO010000001">
    <property type="protein sequence ID" value="MFD1644118.1"/>
    <property type="molecule type" value="Genomic_DNA"/>
</dbReference>
<gene>
    <name evidence="6" type="ORF">ACFSBL_00310</name>
</gene>
<keyword evidence="5" id="KW-0812">Transmembrane</keyword>
<dbReference type="GO" id="GO:0097589">
    <property type="term" value="C:archaeal-type flagellum"/>
    <property type="evidence" value="ECO:0007669"/>
    <property type="project" value="UniProtKB-SubCell"/>
</dbReference>
<sequence>MNVTEPQDEDRGQVGIGTLIIFIAMVLVAAVAAGVLINTAGMLEAKASDTSTDAQSQVSNHIVAVSATGEVNANGTGVDKVNITLMQAAGAGDIDLSKASFEWVSDSAAVTLSSDDSAITLVNMSGDSNTTLNDRSDRIRVSINVTDPQVEGTYLAEGEQAMLQIVDQSGAKTLYGVNVPQSISDEEYVVV</sequence>
<evidence type="ECO:0000256" key="4">
    <source>
        <dbReference type="RuleBase" id="RU361282"/>
    </source>
</evidence>
<proteinExistence type="inferred from homology"/>
<dbReference type="AlphaFoldDB" id="A0ABD6DF80"/>
<keyword evidence="5" id="KW-0472">Membrane</keyword>
<comment type="similarity">
    <text evidence="2 4">Belongs to the archaeal flagellin family.</text>
</comment>
<dbReference type="Proteomes" id="UP001597034">
    <property type="component" value="Unassembled WGS sequence"/>
</dbReference>
<keyword evidence="3 4" id="KW-0974">Archaeal flagellum</keyword>
<comment type="caution">
    <text evidence="6">The sequence shown here is derived from an EMBL/GenBank/DDBJ whole genome shotgun (WGS) entry which is preliminary data.</text>
</comment>
<keyword evidence="7" id="KW-1185">Reference proteome</keyword>
<dbReference type="PANTHER" id="PTHR35903">
    <property type="entry name" value="FLAGELLIN B1"/>
    <property type="match status" value="1"/>
</dbReference>
<evidence type="ECO:0000256" key="5">
    <source>
        <dbReference type="SAM" id="Phobius"/>
    </source>
</evidence>
<comment type="subcellular location">
    <subcellularLocation>
        <location evidence="1 4">Archaeal flagellum</location>
    </subcellularLocation>
</comment>
<organism evidence="6 7">
    <name type="scientific">Haloarchaeobius litoreus</name>
    <dbReference type="NCBI Taxonomy" id="755306"/>
    <lineage>
        <taxon>Archaea</taxon>
        <taxon>Methanobacteriati</taxon>
        <taxon>Methanobacteriota</taxon>
        <taxon>Stenosarchaea group</taxon>
        <taxon>Halobacteria</taxon>
        <taxon>Halobacteriales</taxon>
        <taxon>Halorubellaceae</taxon>
        <taxon>Haloarchaeobius</taxon>
    </lineage>
</organism>
<protein>
    <recommendedName>
        <fullName evidence="4">Flagellin</fullName>
    </recommendedName>
</protein>